<sequence>MQEVAVFFAGRAASLLFLEIVMHLFNPSANDIGTGRIQLFGTCIEFTQCCLIDTYANRFGFGVVRWRTPHLFGRHS</sequence>
<dbReference type="EMBL" id="JRPN01000165">
    <property type="protein sequence ID" value="KGT72798.1"/>
    <property type="molecule type" value="Genomic_DNA"/>
</dbReference>
<evidence type="ECO:0000313" key="1">
    <source>
        <dbReference type="EMBL" id="KGT72798.1"/>
    </source>
</evidence>
<reference evidence="1 2" key="1">
    <citation type="submission" date="2014-09" db="EMBL/GenBank/DDBJ databases">
        <title>Draft genome of Bradyrhizobium japonicum Is-34.</title>
        <authorList>
            <person name="Tsurumaru H."/>
            <person name="Yamakawa T."/>
            <person name="Hashimoto S."/>
            <person name="Okizaki K."/>
            <person name="Kanesaki Y."/>
            <person name="Yoshikawa H."/>
            <person name="Yajima S."/>
        </authorList>
    </citation>
    <scope>NUCLEOTIDE SEQUENCE [LARGE SCALE GENOMIC DNA]</scope>
    <source>
        <strain evidence="1 2">Is-34</strain>
    </source>
</reference>
<organism evidence="1 2">
    <name type="scientific">Bradyrhizobium japonicum</name>
    <dbReference type="NCBI Taxonomy" id="375"/>
    <lineage>
        <taxon>Bacteria</taxon>
        <taxon>Pseudomonadati</taxon>
        <taxon>Pseudomonadota</taxon>
        <taxon>Alphaproteobacteria</taxon>
        <taxon>Hyphomicrobiales</taxon>
        <taxon>Nitrobacteraceae</taxon>
        <taxon>Bradyrhizobium</taxon>
    </lineage>
</organism>
<gene>
    <name evidence="1" type="ORF">MA20_48185</name>
</gene>
<feature type="non-terminal residue" evidence="1">
    <location>
        <position position="76"/>
    </location>
</feature>
<dbReference type="AlphaFoldDB" id="A0A0A3YGH2"/>
<proteinExistence type="predicted"/>
<dbReference type="Proteomes" id="UP000030377">
    <property type="component" value="Unassembled WGS sequence"/>
</dbReference>
<protein>
    <submittedName>
        <fullName evidence="1">Uncharacterized protein</fullName>
    </submittedName>
</protein>
<accession>A0A0A3YGH2</accession>
<name>A0A0A3YGH2_BRAJP</name>
<evidence type="ECO:0000313" key="2">
    <source>
        <dbReference type="Proteomes" id="UP000030377"/>
    </source>
</evidence>
<comment type="caution">
    <text evidence="1">The sequence shown here is derived from an EMBL/GenBank/DDBJ whole genome shotgun (WGS) entry which is preliminary data.</text>
</comment>